<protein>
    <submittedName>
        <fullName evidence="2">Uncharacterized protein</fullName>
    </submittedName>
</protein>
<dbReference type="Proteomes" id="UP000095283">
    <property type="component" value="Unplaced"/>
</dbReference>
<keyword evidence="1" id="KW-1185">Reference proteome</keyword>
<proteinExistence type="predicted"/>
<sequence>MSLVSTEVVYIAARFLQSNSLKDFKRLENGAPVQDDEANSDVNIIKTTCPPVKS</sequence>
<dbReference type="WBParaSite" id="Hba_16050">
    <property type="protein sequence ID" value="Hba_16050"/>
    <property type="gene ID" value="Hba_16050"/>
</dbReference>
<organism evidence="1 2">
    <name type="scientific">Heterorhabditis bacteriophora</name>
    <name type="common">Entomopathogenic nematode worm</name>
    <dbReference type="NCBI Taxonomy" id="37862"/>
    <lineage>
        <taxon>Eukaryota</taxon>
        <taxon>Metazoa</taxon>
        <taxon>Ecdysozoa</taxon>
        <taxon>Nematoda</taxon>
        <taxon>Chromadorea</taxon>
        <taxon>Rhabditida</taxon>
        <taxon>Rhabditina</taxon>
        <taxon>Rhabditomorpha</taxon>
        <taxon>Strongyloidea</taxon>
        <taxon>Heterorhabditidae</taxon>
        <taxon>Heterorhabditis</taxon>
    </lineage>
</organism>
<reference evidence="2" key="1">
    <citation type="submission" date="2016-11" db="UniProtKB">
        <authorList>
            <consortium name="WormBaseParasite"/>
        </authorList>
    </citation>
    <scope>IDENTIFICATION</scope>
</reference>
<name>A0A1I7XFE2_HETBA</name>
<evidence type="ECO:0000313" key="1">
    <source>
        <dbReference type="Proteomes" id="UP000095283"/>
    </source>
</evidence>
<dbReference type="AlphaFoldDB" id="A0A1I7XFE2"/>
<accession>A0A1I7XFE2</accession>
<evidence type="ECO:0000313" key="2">
    <source>
        <dbReference type="WBParaSite" id="Hba_16050"/>
    </source>
</evidence>